<dbReference type="OMA" id="NQMIYRE"/>
<proteinExistence type="predicted"/>
<organism evidence="1 2">
    <name type="scientific">Aspergillus clavatus (strain ATCC 1007 / CBS 513.65 / DSM 816 / NCTC 3887 / NRRL 1 / QM 1276 / 107)</name>
    <dbReference type="NCBI Taxonomy" id="344612"/>
    <lineage>
        <taxon>Eukaryota</taxon>
        <taxon>Fungi</taxon>
        <taxon>Dikarya</taxon>
        <taxon>Ascomycota</taxon>
        <taxon>Pezizomycotina</taxon>
        <taxon>Eurotiomycetes</taxon>
        <taxon>Eurotiomycetidae</taxon>
        <taxon>Eurotiales</taxon>
        <taxon>Aspergillaceae</taxon>
        <taxon>Aspergillus</taxon>
        <taxon>Aspergillus subgen. Fumigati</taxon>
    </lineage>
</organism>
<dbReference type="EMBL" id="DS027051">
    <property type="protein sequence ID" value="EAW12036.1"/>
    <property type="molecule type" value="Genomic_DNA"/>
</dbReference>
<keyword evidence="2" id="KW-1185">Reference proteome</keyword>
<evidence type="ECO:0000313" key="1">
    <source>
        <dbReference type="EMBL" id="EAW12036.1"/>
    </source>
</evidence>
<name>A1CDV9_ASPCL</name>
<dbReference type="GeneID" id="4705432"/>
<dbReference type="HOGENOM" id="CLU_1098281_0_0_1"/>
<gene>
    <name evidence="1" type="ORF">ACLA_007960</name>
</gene>
<dbReference type="RefSeq" id="XP_001273462.1">
    <property type="nucleotide sequence ID" value="XM_001273461.1"/>
</dbReference>
<dbReference type="OrthoDB" id="62952at2759"/>
<dbReference type="AlphaFoldDB" id="A1CDV9"/>
<protein>
    <recommendedName>
        <fullName evidence="3">F-box domain protein</fullName>
    </recommendedName>
</protein>
<sequence>MQVDRIPTKTRRLFTDLPPEIRVLVYRYLIPNTDAETAHRLDREPCAPAMLRTNSMIYRELLQEWYSAIPYSLSIATPADICFTHQQFSPDNPLPSTLLQVSTLHLYINIVRSPQSKTPRLLSEGVKEESDKYRDRVEAVAQFLARPDCRLKRLRLVAIFNRLAYNTLRGSPENLHKALDFTLSPLRARRLPLGSQIWGIIICYTFPGRRSGCGALHRITFRG</sequence>
<reference evidence="1 2" key="1">
    <citation type="journal article" date="2008" name="PLoS Genet.">
        <title>Genomic islands in the pathogenic filamentous fungus Aspergillus fumigatus.</title>
        <authorList>
            <person name="Fedorova N.D."/>
            <person name="Khaldi N."/>
            <person name="Joardar V.S."/>
            <person name="Maiti R."/>
            <person name="Amedeo P."/>
            <person name="Anderson M.J."/>
            <person name="Crabtree J."/>
            <person name="Silva J.C."/>
            <person name="Badger J.H."/>
            <person name="Albarraq A."/>
            <person name="Angiuoli S."/>
            <person name="Bussey H."/>
            <person name="Bowyer P."/>
            <person name="Cotty P.J."/>
            <person name="Dyer P.S."/>
            <person name="Egan A."/>
            <person name="Galens K."/>
            <person name="Fraser-Liggett C.M."/>
            <person name="Haas B.J."/>
            <person name="Inman J.M."/>
            <person name="Kent R."/>
            <person name="Lemieux S."/>
            <person name="Malavazi I."/>
            <person name="Orvis J."/>
            <person name="Roemer T."/>
            <person name="Ronning C.M."/>
            <person name="Sundaram J.P."/>
            <person name="Sutton G."/>
            <person name="Turner G."/>
            <person name="Venter J.C."/>
            <person name="White O.R."/>
            <person name="Whitty B.R."/>
            <person name="Youngman P."/>
            <person name="Wolfe K.H."/>
            <person name="Goldman G.H."/>
            <person name="Wortman J.R."/>
            <person name="Jiang B."/>
            <person name="Denning D.W."/>
            <person name="Nierman W.C."/>
        </authorList>
    </citation>
    <scope>NUCLEOTIDE SEQUENCE [LARGE SCALE GENOMIC DNA]</scope>
    <source>
        <strain evidence="2">ATCC 1007 / CBS 513.65 / DSM 816 / NCTC 3887 / NRRL 1</strain>
    </source>
</reference>
<dbReference type="KEGG" id="act:ACLA_007960"/>
<evidence type="ECO:0008006" key="3">
    <source>
        <dbReference type="Google" id="ProtNLM"/>
    </source>
</evidence>
<evidence type="ECO:0000313" key="2">
    <source>
        <dbReference type="Proteomes" id="UP000006701"/>
    </source>
</evidence>
<accession>A1CDV9</accession>
<dbReference type="Proteomes" id="UP000006701">
    <property type="component" value="Unassembled WGS sequence"/>
</dbReference>
<dbReference type="VEuPathDB" id="FungiDB:ACLA_007960"/>